<feature type="transmembrane region" description="Helical" evidence="1">
    <location>
        <begin position="47"/>
        <end position="70"/>
    </location>
</feature>
<accession>A0A2S6GKN6</accession>
<evidence type="ECO:0000256" key="1">
    <source>
        <dbReference type="SAM" id="Phobius"/>
    </source>
</evidence>
<dbReference type="Proteomes" id="UP000239203">
    <property type="component" value="Unassembled WGS sequence"/>
</dbReference>
<keyword evidence="3" id="KW-1185">Reference proteome</keyword>
<keyword evidence="1" id="KW-0472">Membrane</keyword>
<reference evidence="2 3" key="1">
    <citation type="submission" date="2018-02" db="EMBL/GenBank/DDBJ databases">
        <title>Genomic Encyclopedia of Archaeal and Bacterial Type Strains, Phase II (KMG-II): from individual species to whole genera.</title>
        <authorList>
            <person name="Goeker M."/>
        </authorList>
    </citation>
    <scope>NUCLEOTIDE SEQUENCE [LARGE SCALE GENOMIC DNA]</scope>
    <source>
        <strain evidence="2 3">YU 961-1</strain>
    </source>
</reference>
<organism evidence="2 3">
    <name type="scientific">Actinokineospora auranticolor</name>
    <dbReference type="NCBI Taxonomy" id="155976"/>
    <lineage>
        <taxon>Bacteria</taxon>
        <taxon>Bacillati</taxon>
        <taxon>Actinomycetota</taxon>
        <taxon>Actinomycetes</taxon>
        <taxon>Pseudonocardiales</taxon>
        <taxon>Pseudonocardiaceae</taxon>
        <taxon>Actinokineospora</taxon>
    </lineage>
</organism>
<comment type="caution">
    <text evidence="2">The sequence shown here is derived from an EMBL/GenBank/DDBJ whole genome shotgun (WGS) entry which is preliminary data.</text>
</comment>
<evidence type="ECO:0000313" key="2">
    <source>
        <dbReference type="EMBL" id="PPK65750.1"/>
    </source>
</evidence>
<keyword evidence="1" id="KW-0812">Transmembrane</keyword>
<feature type="transmembrane region" description="Helical" evidence="1">
    <location>
        <begin position="15"/>
        <end position="35"/>
    </location>
</feature>
<sequence>MGGTKRAARYGRKTTIAIIVCGLTGLTSAIIGVILDFTSSHPLQNAPFLTNILSAACGALIGVPIALLVLQNVISRATEQAQWRSTMNLAIASIEEVMTLLDAQILNYPNGFDLYKDLAGAAEAIEPKVRVLLPAYARARDERNWSLVDPQESARRPASNELKAAIQELLADLKETKAAFGKYLPTATERELVRPYMEARWNFLQNYVRPRVLELEGRWHITEADVWIPRLFSHSLTRDSWEYCLTQISNELESFVHKGYFGNNGIFLWDAIDEIGKWRKDLLVIHRATPYVTDLKEMLDGLKRDER</sequence>
<dbReference type="RefSeq" id="WP_146108159.1">
    <property type="nucleotide sequence ID" value="NZ_CP154825.1"/>
</dbReference>
<gene>
    <name evidence="2" type="ORF">CLV40_1129</name>
</gene>
<dbReference type="AlphaFoldDB" id="A0A2S6GKN6"/>
<name>A0A2S6GKN6_9PSEU</name>
<keyword evidence="1" id="KW-1133">Transmembrane helix</keyword>
<dbReference type="EMBL" id="PTIX01000012">
    <property type="protein sequence ID" value="PPK65750.1"/>
    <property type="molecule type" value="Genomic_DNA"/>
</dbReference>
<proteinExistence type="predicted"/>
<evidence type="ECO:0000313" key="3">
    <source>
        <dbReference type="Proteomes" id="UP000239203"/>
    </source>
</evidence>
<protein>
    <submittedName>
        <fullName evidence="2">Uncharacterized protein</fullName>
    </submittedName>
</protein>